<dbReference type="Proteomes" id="UP001432027">
    <property type="component" value="Unassembled WGS sequence"/>
</dbReference>
<reference evidence="2" key="1">
    <citation type="submission" date="2023-10" db="EMBL/GenBank/DDBJ databases">
        <title>Genome assembly of Pristionchus species.</title>
        <authorList>
            <person name="Yoshida K."/>
            <person name="Sommer R.J."/>
        </authorList>
    </citation>
    <scope>NUCLEOTIDE SEQUENCE</scope>
    <source>
        <strain evidence="2">RS0144</strain>
    </source>
</reference>
<keyword evidence="1" id="KW-0812">Transmembrane</keyword>
<proteinExistence type="predicted"/>
<feature type="transmembrane region" description="Helical" evidence="1">
    <location>
        <begin position="35"/>
        <end position="61"/>
    </location>
</feature>
<evidence type="ECO:0000256" key="1">
    <source>
        <dbReference type="SAM" id="Phobius"/>
    </source>
</evidence>
<name>A0AAV5TKN3_9BILA</name>
<feature type="transmembrane region" description="Helical" evidence="1">
    <location>
        <begin position="67"/>
        <end position="89"/>
    </location>
</feature>
<organism evidence="2 3">
    <name type="scientific">Pristionchus entomophagus</name>
    <dbReference type="NCBI Taxonomy" id="358040"/>
    <lineage>
        <taxon>Eukaryota</taxon>
        <taxon>Metazoa</taxon>
        <taxon>Ecdysozoa</taxon>
        <taxon>Nematoda</taxon>
        <taxon>Chromadorea</taxon>
        <taxon>Rhabditida</taxon>
        <taxon>Rhabditina</taxon>
        <taxon>Diplogasteromorpha</taxon>
        <taxon>Diplogasteroidea</taxon>
        <taxon>Neodiplogasteridae</taxon>
        <taxon>Pristionchus</taxon>
    </lineage>
</organism>
<comment type="caution">
    <text evidence="2">The sequence shown here is derived from an EMBL/GenBank/DDBJ whole genome shotgun (WGS) entry which is preliminary data.</text>
</comment>
<evidence type="ECO:0000313" key="2">
    <source>
        <dbReference type="EMBL" id="GMS94970.1"/>
    </source>
</evidence>
<keyword evidence="1" id="KW-1133">Transmembrane helix</keyword>
<dbReference type="InterPro" id="IPR047130">
    <property type="entry name" value="7TM_GPCR_Srsx_nematod"/>
</dbReference>
<dbReference type="Pfam" id="PF10320">
    <property type="entry name" value="7TM_GPCR_Srsx"/>
    <property type="match status" value="1"/>
</dbReference>
<sequence length="94" mass="10600">MTMANLLSVIIGLTTWIVIRKFGASSDYRRLFRSICIVMAIDVVGWSITTFLLNVVFAFNLREGREFALHYVAGISVNSGVAFKAIVYYQTRSE</sequence>
<feature type="non-terminal residue" evidence="2">
    <location>
        <position position="94"/>
    </location>
</feature>
<dbReference type="EMBL" id="BTSX01000004">
    <property type="protein sequence ID" value="GMS94970.1"/>
    <property type="molecule type" value="Genomic_DNA"/>
</dbReference>
<evidence type="ECO:0008006" key="4">
    <source>
        <dbReference type="Google" id="ProtNLM"/>
    </source>
</evidence>
<dbReference type="PANTHER" id="PTHR23360">
    <property type="entry name" value="G-PROTEIN COUPLED RECEPTORS FAMILY 1 PROFILE DOMAIN-CONTAINING PROTEIN-RELATED"/>
    <property type="match status" value="1"/>
</dbReference>
<dbReference type="PANTHER" id="PTHR23360:SF5">
    <property type="entry name" value="G-PROTEIN COUPLED RECEPTORS FAMILY 1 PROFILE DOMAIN-CONTAINING PROTEIN"/>
    <property type="match status" value="1"/>
</dbReference>
<gene>
    <name evidence="2" type="ORF">PENTCL1PPCAC_17145</name>
</gene>
<feature type="transmembrane region" description="Helical" evidence="1">
    <location>
        <begin position="6"/>
        <end position="23"/>
    </location>
</feature>
<evidence type="ECO:0000313" key="3">
    <source>
        <dbReference type="Proteomes" id="UP001432027"/>
    </source>
</evidence>
<dbReference type="AlphaFoldDB" id="A0AAV5TKN3"/>
<keyword evidence="3" id="KW-1185">Reference proteome</keyword>
<protein>
    <recommendedName>
        <fullName evidence="4">G protein-coupled receptor</fullName>
    </recommendedName>
</protein>
<keyword evidence="1" id="KW-0472">Membrane</keyword>
<accession>A0AAV5TKN3</accession>
<dbReference type="InterPro" id="IPR019424">
    <property type="entry name" value="7TM_GPCR_Srsx"/>
</dbReference>